<dbReference type="Gene3D" id="3.40.630.10">
    <property type="entry name" value="Zn peptidases"/>
    <property type="match status" value="1"/>
</dbReference>
<gene>
    <name evidence="4" type="ORF">H9704_13900</name>
</gene>
<dbReference type="Pfam" id="PF07687">
    <property type="entry name" value="M20_dimer"/>
    <property type="match status" value="1"/>
</dbReference>
<protein>
    <submittedName>
        <fullName evidence="4">Amidohydrolase</fullName>
    </submittedName>
</protein>
<dbReference type="Proteomes" id="UP000823910">
    <property type="component" value="Unassembled WGS sequence"/>
</dbReference>
<comment type="cofactor">
    <cofactor evidence="2">
        <name>Mn(2+)</name>
        <dbReference type="ChEBI" id="CHEBI:29035"/>
    </cofactor>
    <text evidence="2">The Mn(2+) ion enhances activity.</text>
</comment>
<feature type="binding site" evidence="2">
    <location>
        <position position="100"/>
    </location>
    <ligand>
        <name>Mn(2+)</name>
        <dbReference type="ChEBI" id="CHEBI:29035"/>
        <label>2</label>
    </ligand>
</feature>
<keyword evidence="2" id="KW-0464">Manganese</keyword>
<comment type="caution">
    <text evidence="4">The sequence shown here is derived from an EMBL/GenBank/DDBJ whole genome shotgun (WGS) entry which is preliminary data.</text>
</comment>
<organism evidence="4 5">
    <name type="scientific">Candidatus Enterocloster excrementipullorum</name>
    <dbReference type="NCBI Taxonomy" id="2838559"/>
    <lineage>
        <taxon>Bacteria</taxon>
        <taxon>Bacillati</taxon>
        <taxon>Bacillota</taxon>
        <taxon>Clostridia</taxon>
        <taxon>Lachnospirales</taxon>
        <taxon>Lachnospiraceae</taxon>
        <taxon>Enterocloster</taxon>
    </lineage>
</organism>
<reference evidence="4" key="2">
    <citation type="submission" date="2021-04" db="EMBL/GenBank/DDBJ databases">
        <authorList>
            <person name="Gilroy R."/>
        </authorList>
    </citation>
    <scope>NUCLEOTIDE SEQUENCE</scope>
    <source>
        <strain evidence="4">CHK180-15479</strain>
    </source>
</reference>
<dbReference type="GO" id="GO:0046872">
    <property type="term" value="F:metal ion binding"/>
    <property type="evidence" value="ECO:0007669"/>
    <property type="project" value="UniProtKB-KW"/>
</dbReference>
<evidence type="ECO:0000313" key="4">
    <source>
        <dbReference type="EMBL" id="HJC07213.1"/>
    </source>
</evidence>
<keyword evidence="2" id="KW-0479">Metal-binding</keyword>
<dbReference type="SUPFAM" id="SSF55031">
    <property type="entry name" value="Bacterial exopeptidase dimerisation domain"/>
    <property type="match status" value="1"/>
</dbReference>
<evidence type="ECO:0000259" key="3">
    <source>
        <dbReference type="Pfam" id="PF07687"/>
    </source>
</evidence>
<sequence length="387" mass="42503">MKKEELKEQLTEWRHYLHEHPESAFEETGTAAFVAEKLREMGIEVETGIGKTGVVGTLKVGDGKGVIGLRADMDCICLQEAADGLPYKSQTPNRMHACGHDGHTTTLLGAAKILAESKDFSGTVRFVFQPAEEPGHGSKAMIDDGFFDRFPVDEMYGLHNMPQYPAGTIAMRAGGIMASEDNFTIRIKGKGGHASAPDVVRDPLVTAAEIVCALQTIVARNVTPTDTAVISCTEFETDGAHNAIPSNVVIRGDTRSFTPEVSKLIEDRMRAICEHICQMNGAECEFIYTHEFAPTFNWADNAKYAAEAAKAVVGSDKVVENCEPLMSSEDFGRFIQHVPGCFVFLGNRREGEDPTPLHNSRFNYNDDILVTGAEFFAELVRQRLPRQ</sequence>
<dbReference type="InterPro" id="IPR002933">
    <property type="entry name" value="Peptidase_M20"/>
</dbReference>
<feature type="domain" description="Peptidase M20 dimerisation" evidence="3">
    <location>
        <begin position="183"/>
        <end position="275"/>
    </location>
</feature>
<proteinExistence type="predicted"/>
<dbReference type="InterPro" id="IPR011650">
    <property type="entry name" value="Peptidase_M20_dimer"/>
</dbReference>
<dbReference type="AlphaFoldDB" id="A0A9D2N341"/>
<dbReference type="GO" id="GO:0050118">
    <property type="term" value="F:N-acetyldiaminopimelate deacetylase activity"/>
    <property type="evidence" value="ECO:0007669"/>
    <property type="project" value="UniProtKB-ARBA"/>
</dbReference>
<feature type="binding site" evidence="2">
    <location>
        <position position="98"/>
    </location>
    <ligand>
        <name>Mn(2+)</name>
        <dbReference type="ChEBI" id="CHEBI:29035"/>
        <label>2</label>
    </ligand>
</feature>
<feature type="binding site" evidence="2">
    <location>
        <position position="133"/>
    </location>
    <ligand>
        <name>Mn(2+)</name>
        <dbReference type="ChEBI" id="CHEBI:29035"/>
        <label>2</label>
    </ligand>
</feature>
<dbReference type="Pfam" id="PF01546">
    <property type="entry name" value="Peptidase_M20"/>
    <property type="match status" value="1"/>
</dbReference>
<dbReference type="PANTHER" id="PTHR11014">
    <property type="entry name" value="PEPTIDASE M20 FAMILY MEMBER"/>
    <property type="match status" value="1"/>
</dbReference>
<dbReference type="FunFam" id="3.30.70.360:FF:000001">
    <property type="entry name" value="N-acetyldiaminopimelate deacetylase"/>
    <property type="match status" value="1"/>
</dbReference>
<dbReference type="GO" id="GO:0019877">
    <property type="term" value="P:diaminopimelate biosynthetic process"/>
    <property type="evidence" value="ECO:0007669"/>
    <property type="project" value="UniProtKB-ARBA"/>
</dbReference>
<feature type="binding site" evidence="2">
    <location>
        <position position="358"/>
    </location>
    <ligand>
        <name>Mn(2+)</name>
        <dbReference type="ChEBI" id="CHEBI:29035"/>
        <label>2</label>
    </ligand>
</feature>
<keyword evidence="1" id="KW-0378">Hydrolase</keyword>
<evidence type="ECO:0000256" key="1">
    <source>
        <dbReference type="ARBA" id="ARBA00022801"/>
    </source>
</evidence>
<dbReference type="CDD" id="cd05666">
    <property type="entry name" value="M20_Acy1-like"/>
    <property type="match status" value="1"/>
</dbReference>
<dbReference type="Gene3D" id="3.30.70.360">
    <property type="match status" value="1"/>
</dbReference>
<name>A0A9D2N341_9FIRM</name>
<reference evidence="4" key="1">
    <citation type="journal article" date="2021" name="PeerJ">
        <title>Extensive microbial diversity within the chicken gut microbiome revealed by metagenomics and culture.</title>
        <authorList>
            <person name="Gilroy R."/>
            <person name="Ravi A."/>
            <person name="Getino M."/>
            <person name="Pursley I."/>
            <person name="Horton D.L."/>
            <person name="Alikhan N.F."/>
            <person name="Baker D."/>
            <person name="Gharbi K."/>
            <person name="Hall N."/>
            <person name="Watson M."/>
            <person name="Adriaenssens E.M."/>
            <person name="Foster-Nyarko E."/>
            <person name="Jarju S."/>
            <person name="Secka A."/>
            <person name="Antonio M."/>
            <person name="Oren A."/>
            <person name="Chaudhuri R.R."/>
            <person name="La Ragione R."/>
            <person name="Hildebrand F."/>
            <person name="Pallen M.J."/>
        </authorList>
    </citation>
    <scope>NUCLEOTIDE SEQUENCE</scope>
    <source>
        <strain evidence="4">CHK180-15479</strain>
    </source>
</reference>
<dbReference type="PANTHER" id="PTHR11014:SF63">
    <property type="entry name" value="METALLOPEPTIDASE, PUTATIVE (AFU_ORTHOLOGUE AFUA_6G09600)-RELATED"/>
    <property type="match status" value="1"/>
</dbReference>
<feature type="binding site" evidence="2">
    <location>
        <position position="159"/>
    </location>
    <ligand>
        <name>Mn(2+)</name>
        <dbReference type="ChEBI" id="CHEBI:29035"/>
        <label>2</label>
    </ligand>
</feature>
<dbReference type="PIRSF" id="PIRSF005962">
    <property type="entry name" value="Pept_M20D_amidohydro"/>
    <property type="match status" value="1"/>
</dbReference>
<evidence type="ECO:0000313" key="5">
    <source>
        <dbReference type="Proteomes" id="UP000823910"/>
    </source>
</evidence>
<dbReference type="SUPFAM" id="SSF53187">
    <property type="entry name" value="Zn-dependent exopeptidases"/>
    <property type="match status" value="1"/>
</dbReference>
<dbReference type="NCBIfam" id="TIGR01891">
    <property type="entry name" value="amidohydrolases"/>
    <property type="match status" value="1"/>
</dbReference>
<dbReference type="InterPro" id="IPR036264">
    <property type="entry name" value="Bact_exopeptidase_dim_dom"/>
</dbReference>
<dbReference type="InterPro" id="IPR017439">
    <property type="entry name" value="Amidohydrolase"/>
</dbReference>
<dbReference type="EMBL" id="DWWT01000076">
    <property type="protein sequence ID" value="HJC07213.1"/>
    <property type="molecule type" value="Genomic_DNA"/>
</dbReference>
<evidence type="ECO:0000256" key="2">
    <source>
        <dbReference type="PIRSR" id="PIRSR005962-1"/>
    </source>
</evidence>
<accession>A0A9D2N341</accession>